<evidence type="ECO:0000313" key="1">
    <source>
        <dbReference type="EMBL" id="KDP27420.1"/>
    </source>
</evidence>
<gene>
    <name evidence="1" type="ORF">JCGZ_20248</name>
</gene>
<sequence length="114" mass="12719">MYQLRIGRRFHDRARREENSVSRGLARVSPANHWTAAAGLRPWWLESRGRSKPNALHTIWLDFPSRVHFWPPFHEIGTPVGRTGLGSGLVSLSSSPSIPTPTTASLLRSVLAVN</sequence>
<accession>A0A067K580</accession>
<dbReference type="Proteomes" id="UP000027138">
    <property type="component" value="Unassembled WGS sequence"/>
</dbReference>
<dbReference type="EMBL" id="KK914843">
    <property type="protein sequence ID" value="KDP27420.1"/>
    <property type="molecule type" value="Genomic_DNA"/>
</dbReference>
<keyword evidence="2" id="KW-1185">Reference proteome</keyword>
<name>A0A067K580_JATCU</name>
<protein>
    <submittedName>
        <fullName evidence="1">Uncharacterized protein</fullName>
    </submittedName>
</protein>
<organism evidence="1 2">
    <name type="scientific">Jatropha curcas</name>
    <name type="common">Barbados nut</name>
    <dbReference type="NCBI Taxonomy" id="180498"/>
    <lineage>
        <taxon>Eukaryota</taxon>
        <taxon>Viridiplantae</taxon>
        <taxon>Streptophyta</taxon>
        <taxon>Embryophyta</taxon>
        <taxon>Tracheophyta</taxon>
        <taxon>Spermatophyta</taxon>
        <taxon>Magnoliopsida</taxon>
        <taxon>eudicotyledons</taxon>
        <taxon>Gunneridae</taxon>
        <taxon>Pentapetalae</taxon>
        <taxon>rosids</taxon>
        <taxon>fabids</taxon>
        <taxon>Malpighiales</taxon>
        <taxon>Euphorbiaceae</taxon>
        <taxon>Crotonoideae</taxon>
        <taxon>Jatropheae</taxon>
        <taxon>Jatropha</taxon>
    </lineage>
</organism>
<evidence type="ECO:0000313" key="2">
    <source>
        <dbReference type="Proteomes" id="UP000027138"/>
    </source>
</evidence>
<proteinExistence type="predicted"/>
<dbReference type="AlphaFoldDB" id="A0A067K580"/>
<reference evidence="1 2" key="1">
    <citation type="journal article" date="2014" name="PLoS ONE">
        <title>Global Analysis of Gene Expression Profiles in Physic Nut (Jatropha curcas L.) Seedlings Exposed to Salt Stress.</title>
        <authorList>
            <person name="Zhang L."/>
            <person name="Zhang C."/>
            <person name="Wu P."/>
            <person name="Chen Y."/>
            <person name="Li M."/>
            <person name="Jiang H."/>
            <person name="Wu G."/>
        </authorList>
    </citation>
    <scope>NUCLEOTIDE SEQUENCE [LARGE SCALE GENOMIC DNA]</scope>
    <source>
        <strain evidence="2">cv. GZQX0401</strain>
        <tissue evidence="1">Young leaves</tissue>
    </source>
</reference>